<organism evidence="1 2">
    <name type="scientific">Desulfonema magnum</name>
    <dbReference type="NCBI Taxonomy" id="45655"/>
    <lineage>
        <taxon>Bacteria</taxon>
        <taxon>Pseudomonadati</taxon>
        <taxon>Thermodesulfobacteriota</taxon>
        <taxon>Desulfobacteria</taxon>
        <taxon>Desulfobacterales</taxon>
        <taxon>Desulfococcaceae</taxon>
        <taxon>Desulfonema</taxon>
    </lineage>
</organism>
<reference evidence="1" key="1">
    <citation type="journal article" date="2021" name="Microb. Physiol.">
        <title>Proteogenomic Insights into the Physiology of Marine, Sulfate-Reducing, Filamentous Desulfonema limicola and Desulfonema magnum.</title>
        <authorList>
            <person name="Schnaars V."/>
            <person name="Wohlbrand L."/>
            <person name="Scheve S."/>
            <person name="Hinrichs C."/>
            <person name="Reinhardt R."/>
            <person name="Rabus R."/>
        </authorList>
    </citation>
    <scope>NUCLEOTIDE SEQUENCE</scope>
    <source>
        <strain evidence="1">4be13</strain>
    </source>
</reference>
<dbReference type="EMBL" id="CP061800">
    <property type="protein sequence ID" value="QTA93517.1"/>
    <property type="molecule type" value="Genomic_DNA"/>
</dbReference>
<dbReference type="Proteomes" id="UP000663722">
    <property type="component" value="Chromosome"/>
</dbReference>
<sequence>MVCAASQPLGYLSSRSTARRCIAGGKMAWLSSPAPGMTENRPVIYYRKCGFENSP</sequence>
<proteinExistence type="predicted"/>
<evidence type="ECO:0000313" key="2">
    <source>
        <dbReference type="Proteomes" id="UP000663722"/>
    </source>
</evidence>
<gene>
    <name evidence="1" type="ORF">dnm_096190</name>
</gene>
<dbReference type="AlphaFoldDB" id="A0A975BY81"/>
<protein>
    <submittedName>
        <fullName evidence="1">Uncharacterized protein</fullName>
    </submittedName>
</protein>
<evidence type="ECO:0000313" key="1">
    <source>
        <dbReference type="EMBL" id="QTA93517.1"/>
    </source>
</evidence>
<keyword evidence="2" id="KW-1185">Reference proteome</keyword>
<accession>A0A975BY81</accession>
<name>A0A975BY81_9BACT</name>
<dbReference type="KEGG" id="dmm:dnm_096190"/>